<dbReference type="AlphaFoldDB" id="A0A366D7D7"/>
<evidence type="ECO:0000313" key="2">
    <source>
        <dbReference type="EMBL" id="RBO85198.1"/>
    </source>
</evidence>
<evidence type="ECO:0000313" key="3">
    <source>
        <dbReference type="Proteomes" id="UP000252586"/>
    </source>
</evidence>
<keyword evidence="3" id="KW-1185">Reference proteome</keyword>
<proteinExistence type="predicted"/>
<name>A0A366D7D7_9NOCA</name>
<accession>A0A366D7D7</accession>
<feature type="region of interest" description="Disordered" evidence="1">
    <location>
        <begin position="1"/>
        <end position="44"/>
    </location>
</feature>
<organism evidence="2 3">
    <name type="scientific">Nocardia puris</name>
    <dbReference type="NCBI Taxonomy" id="208602"/>
    <lineage>
        <taxon>Bacteria</taxon>
        <taxon>Bacillati</taxon>
        <taxon>Actinomycetota</taxon>
        <taxon>Actinomycetes</taxon>
        <taxon>Mycobacteriales</taxon>
        <taxon>Nocardiaceae</taxon>
        <taxon>Nocardia</taxon>
    </lineage>
</organism>
<feature type="compositionally biased region" description="Basic residues" evidence="1">
    <location>
        <begin position="1"/>
        <end position="12"/>
    </location>
</feature>
<dbReference type="EMBL" id="QNRE01000015">
    <property type="protein sequence ID" value="RBO85198.1"/>
    <property type="molecule type" value="Genomic_DNA"/>
</dbReference>
<dbReference type="Proteomes" id="UP000252586">
    <property type="component" value="Unassembled WGS sequence"/>
</dbReference>
<protein>
    <submittedName>
        <fullName evidence="2">Uncharacterized protein</fullName>
    </submittedName>
</protein>
<reference evidence="2 3" key="1">
    <citation type="submission" date="2018-06" db="EMBL/GenBank/DDBJ databases">
        <title>Genomic Encyclopedia of Type Strains, Phase IV (KMG-IV): sequencing the most valuable type-strain genomes for metagenomic binning, comparative biology and taxonomic classification.</title>
        <authorList>
            <person name="Goeker M."/>
        </authorList>
    </citation>
    <scope>NUCLEOTIDE SEQUENCE [LARGE SCALE GENOMIC DNA]</scope>
    <source>
        <strain evidence="2 3">DSM 44599</strain>
    </source>
</reference>
<comment type="caution">
    <text evidence="2">The sequence shown here is derived from an EMBL/GenBank/DDBJ whole genome shotgun (WGS) entry which is preliminary data.</text>
</comment>
<evidence type="ECO:0000256" key="1">
    <source>
        <dbReference type="SAM" id="MobiDB-lite"/>
    </source>
</evidence>
<sequence length="255" mass="27642">MSPISKKRKKKNSAAGRRARSGDSVQAPIPGAPVTPSAVGLRRTNFSFDPPPEATVIERHGRAWQAYTAGEWAGTCLAAVSCLIPALREFGIDAEPLAVHGSVTWPNGVRANLGRPEPDWAANGCWTGHMVLWIPALGRLADPTVYQANRPDAPTTITRGLMITLPDGLATFDHTAVTIGKDGALVHYDLVRDFDCAPVLSRARRPEHAHKTPAIIDDFTRHAEQCLRSTTDREHLQSATYPPLVAALRAKNLID</sequence>
<gene>
    <name evidence="2" type="ORF">DFR74_11546</name>
</gene>